<dbReference type="Gene3D" id="3.40.50.720">
    <property type="entry name" value="NAD(P)-binding Rossmann-like Domain"/>
    <property type="match status" value="1"/>
</dbReference>
<reference evidence="5 6" key="1">
    <citation type="journal article" date="2023" name="IMA Fungus">
        <title>Comparative genomic study of the Penicillium genus elucidates a diverse pangenome and 15 lateral gene transfer events.</title>
        <authorList>
            <person name="Petersen C."/>
            <person name="Sorensen T."/>
            <person name="Nielsen M.R."/>
            <person name="Sondergaard T.E."/>
            <person name="Sorensen J.L."/>
            <person name="Fitzpatrick D.A."/>
            <person name="Frisvad J.C."/>
            <person name="Nielsen K.L."/>
        </authorList>
    </citation>
    <scope>NUCLEOTIDE SEQUENCE [LARGE SCALE GENOMIC DNA]</scope>
    <source>
        <strain evidence="5 6">IBT 35679</strain>
    </source>
</reference>
<dbReference type="Pfam" id="PF00106">
    <property type="entry name" value="adh_short"/>
    <property type="match status" value="1"/>
</dbReference>
<dbReference type="EMBL" id="JAQIZZ010000006">
    <property type="protein sequence ID" value="KAJ5538685.1"/>
    <property type="molecule type" value="Genomic_DNA"/>
</dbReference>
<keyword evidence="2" id="KW-0521">NADP</keyword>
<dbReference type="AlphaFoldDB" id="A0AAD6CTZ0"/>
<dbReference type="SUPFAM" id="SSF51735">
    <property type="entry name" value="NAD(P)-binding Rossmann-fold domains"/>
    <property type="match status" value="1"/>
</dbReference>
<feature type="domain" description="Ketoreductase" evidence="4">
    <location>
        <begin position="39"/>
        <end position="225"/>
    </location>
</feature>
<keyword evidence="3" id="KW-0560">Oxidoreductase</keyword>
<gene>
    <name evidence="5" type="ORF">N7494_008164</name>
</gene>
<comment type="caution">
    <text evidence="5">The sequence shown here is derived from an EMBL/GenBank/DDBJ whole genome shotgun (WGS) entry which is preliminary data.</text>
</comment>
<organism evidence="5 6">
    <name type="scientific">Penicillium frequentans</name>
    <dbReference type="NCBI Taxonomy" id="3151616"/>
    <lineage>
        <taxon>Eukaryota</taxon>
        <taxon>Fungi</taxon>
        <taxon>Dikarya</taxon>
        <taxon>Ascomycota</taxon>
        <taxon>Pezizomycotina</taxon>
        <taxon>Eurotiomycetes</taxon>
        <taxon>Eurotiomycetidae</taxon>
        <taxon>Eurotiales</taxon>
        <taxon>Aspergillaceae</taxon>
        <taxon>Penicillium</taxon>
    </lineage>
</organism>
<dbReference type="InterPro" id="IPR036291">
    <property type="entry name" value="NAD(P)-bd_dom_sf"/>
</dbReference>
<evidence type="ECO:0000313" key="5">
    <source>
        <dbReference type="EMBL" id="KAJ5538685.1"/>
    </source>
</evidence>
<dbReference type="SMART" id="SM00822">
    <property type="entry name" value="PKS_KR"/>
    <property type="match status" value="1"/>
</dbReference>
<keyword evidence="6" id="KW-1185">Reference proteome</keyword>
<evidence type="ECO:0000256" key="2">
    <source>
        <dbReference type="ARBA" id="ARBA00022857"/>
    </source>
</evidence>
<evidence type="ECO:0000256" key="3">
    <source>
        <dbReference type="ARBA" id="ARBA00023002"/>
    </source>
</evidence>
<proteinExistence type="inferred from homology"/>
<dbReference type="PANTHER" id="PTHR42760">
    <property type="entry name" value="SHORT-CHAIN DEHYDROGENASES/REDUCTASES FAMILY MEMBER"/>
    <property type="match status" value="1"/>
</dbReference>
<accession>A0AAD6CTZ0</accession>
<dbReference type="InterPro" id="IPR002347">
    <property type="entry name" value="SDR_fam"/>
</dbReference>
<dbReference type="CDD" id="cd05233">
    <property type="entry name" value="SDR_c"/>
    <property type="match status" value="1"/>
</dbReference>
<comment type="similarity">
    <text evidence="1">Belongs to the short-chain dehydrogenases/reductases (SDR) family.</text>
</comment>
<evidence type="ECO:0000256" key="1">
    <source>
        <dbReference type="ARBA" id="ARBA00006484"/>
    </source>
</evidence>
<sequence length="307" mass="32900">MADLDVNEDVKRNAFTVKNYRDNYPAIDPTRAELAQTGKVVVITGGSRGLGRLAFAASFARAGAAVIALIGRSASGLEETEKFINDINPSTKVFRFALDITDQSAVKNAFKEITAQAGVPQVLINNAGNLSPLESTFDSTLDSWWECQEINIKGTYNVTKAFLKETGATPAKPTTIITITSLAAHGTAPGMGGYSLAKLALTKLTAYIASEHPTITSVSLDPGIVPTDMGRSVPFLAPFMLDSPELVGGAAVWLSSGDKNFLSGRYVSSNWDVEEIQKRKGEIVDEDQLKFKVKANFATNATVEMSK</sequence>
<dbReference type="Proteomes" id="UP001220324">
    <property type="component" value="Unassembled WGS sequence"/>
</dbReference>
<dbReference type="PANTHER" id="PTHR42760:SF37">
    <property type="entry name" value="CLAVALDEHYDE DEHYDROGENASE"/>
    <property type="match status" value="1"/>
</dbReference>
<evidence type="ECO:0000313" key="6">
    <source>
        <dbReference type="Proteomes" id="UP001220324"/>
    </source>
</evidence>
<name>A0AAD6CTZ0_9EURO</name>
<evidence type="ECO:0000259" key="4">
    <source>
        <dbReference type="SMART" id="SM00822"/>
    </source>
</evidence>
<dbReference type="PRINTS" id="PR00081">
    <property type="entry name" value="GDHRDH"/>
</dbReference>
<dbReference type="InterPro" id="IPR057326">
    <property type="entry name" value="KR_dom"/>
</dbReference>
<dbReference type="GO" id="GO:0016616">
    <property type="term" value="F:oxidoreductase activity, acting on the CH-OH group of donors, NAD or NADP as acceptor"/>
    <property type="evidence" value="ECO:0007669"/>
    <property type="project" value="TreeGrafter"/>
</dbReference>
<protein>
    <recommendedName>
        <fullName evidence="4">Ketoreductase domain-containing protein</fullName>
    </recommendedName>
</protein>